<evidence type="ECO:0000256" key="4">
    <source>
        <dbReference type="SAM" id="MobiDB-lite"/>
    </source>
</evidence>
<organism evidence="5 6">
    <name type="scientific">Absidia repens</name>
    <dbReference type="NCBI Taxonomy" id="90262"/>
    <lineage>
        <taxon>Eukaryota</taxon>
        <taxon>Fungi</taxon>
        <taxon>Fungi incertae sedis</taxon>
        <taxon>Mucoromycota</taxon>
        <taxon>Mucoromycotina</taxon>
        <taxon>Mucoromycetes</taxon>
        <taxon>Mucorales</taxon>
        <taxon>Cunninghamellaceae</taxon>
        <taxon>Absidia</taxon>
    </lineage>
</organism>
<keyword evidence="2 3" id="KW-0040">ANK repeat</keyword>
<reference evidence="5 6" key="1">
    <citation type="submission" date="2016-07" db="EMBL/GenBank/DDBJ databases">
        <title>Pervasive Adenine N6-methylation of Active Genes in Fungi.</title>
        <authorList>
            <consortium name="DOE Joint Genome Institute"/>
            <person name="Mondo S.J."/>
            <person name="Dannebaum R.O."/>
            <person name="Kuo R.C."/>
            <person name="Labutti K."/>
            <person name="Haridas S."/>
            <person name="Kuo A."/>
            <person name="Salamov A."/>
            <person name="Ahrendt S.R."/>
            <person name="Lipzen A."/>
            <person name="Sullivan W."/>
            <person name="Andreopoulos W.B."/>
            <person name="Clum A."/>
            <person name="Lindquist E."/>
            <person name="Daum C."/>
            <person name="Ramamoorthy G.K."/>
            <person name="Gryganskyi A."/>
            <person name="Culley D."/>
            <person name="Magnuson J.K."/>
            <person name="James T.Y."/>
            <person name="O'Malley M.A."/>
            <person name="Stajich J.E."/>
            <person name="Spatafora J.W."/>
            <person name="Visel A."/>
            <person name="Grigoriev I.V."/>
        </authorList>
    </citation>
    <scope>NUCLEOTIDE SEQUENCE [LARGE SCALE GENOMIC DNA]</scope>
    <source>
        <strain evidence="5 6">NRRL 1336</strain>
    </source>
</reference>
<dbReference type="Pfam" id="PF12796">
    <property type="entry name" value="Ank_2"/>
    <property type="match status" value="1"/>
</dbReference>
<keyword evidence="1" id="KW-0677">Repeat</keyword>
<feature type="region of interest" description="Disordered" evidence="4">
    <location>
        <begin position="218"/>
        <end position="243"/>
    </location>
</feature>
<dbReference type="Gene3D" id="1.25.40.20">
    <property type="entry name" value="Ankyrin repeat-containing domain"/>
    <property type="match status" value="1"/>
</dbReference>
<feature type="repeat" description="ANK" evidence="3">
    <location>
        <begin position="105"/>
        <end position="137"/>
    </location>
</feature>
<evidence type="ECO:0000256" key="2">
    <source>
        <dbReference type="ARBA" id="ARBA00023043"/>
    </source>
</evidence>
<dbReference type="PROSITE" id="PS50088">
    <property type="entry name" value="ANK_REPEAT"/>
    <property type="match status" value="2"/>
</dbReference>
<accession>A0A1X2IUH6</accession>
<dbReference type="EMBL" id="MCGE01000004">
    <property type="protein sequence ID" value="ORZ22423.1"/>
    <property type="molecule type" value="Genomic_DNA"/>
</dbReference>
<dbReference type="PROSITE" id="PS50297">
    <property type="entry name" value="ANK_REP_REGION"/>
    <property type="match status" value="2"/>
</dbReference>
<dbReference type="OrthoDB" id="194358at2759"/>
<dbReference type="Proteomes" id="UP000193560">
    <property type="component" value="Unassembled WGS sequence"/>
</dbReference>
<feature type="repeat" description="ANK" evidence="3">
    <location>
        <begin position="65"/>
        <end position="98"/>
    </location>
</feature>
<evidence type="ECO:0000313" key="6">
    <source>
        <dbReference type="Proteomes" id="UP000193560"/>
    </source>
</evidence>
<proteinExistence type="predicted"/>
<protein>
    <submittedName>
        <fullName evidence="5">Ankyrin repeat-containing domain protein</fullName>
    </submittedName>
</protein>
<evidence type="ECO:0000256" key="3">
    <source>
        <dbReference type="PROSITE-ProRule" id="PRU00023"/>
    </source>
</evidence>
<name>A0A1X2IUH6_9FUNG</name>
<dbReference type="AlphaFoldDB" id="A0A1X2IUH6"/>
<evidence type="ECO:0000313" key="5">
    <source>
        <dbReference type="EMBL" id="ORZ22423.1"/>
    </source>
</evidence>
<comment type="caution">
    <text evidence="5">The sequence shown here is derived from an EMBL/GenBank/DDBJ whole genome shotgun (WGS) entry which is preliminary data.</text>
</comment>
<dbReference type="SMART" id="SM00248">
    <property type="entry name" value="ANK"/>
    <property type="match status" value="2"/>
</dbReference>
<dbReference type="InterPro" id="IPR002110">
    <property type="entry name" value="Ankyrin_rpt"/>
</dbReference>
<dbReference type="InterPro" id="IPR036770">
    <property type="entry name" value="Ankyrin_rpt-contain_sf"/>
</dbReference>
<sequence>MHTENKRIGKPRQKQYTTDHIRNLLQLSPSDTLLLDACAKKSADDVDTILSTTPSINPDLIRDSHLRTPLHIACSRQDDHIEATAITKILIQHGADVNNGVGDIEGFQPMHMAVLTGNFHCVLLLLEEGATIPASDPFRLTPLLLAKLRLDNLRQAQPTSALLSKLNNDSTTFHKDVKSQDMSETAKAEYEGLLSITKVLVKHLAHKHMTTIGISLKTLSSTSPSPEHNNDNNSSHRHGLSKSLFSNDQHDEQLNDAITSLSNQLSNLEMKESATHHSDTVQIRENLNNLIDKIRKLGIHEKQ</sequence>
<dbReference type="PANTHER" id="PTHR24171">
    <property type="entry name" value="ANKYRIN REPEAT DOMAIN-CONTAINING PROTEIN 39-RELATED"/>
    <property type="match status" value="1"/>
</dbReference>
<evidence type="ECO:0000256" key="1">
    <source>
        <dbReference type="ARBA" id="ARBA00022737"/>
    </source>
</evidence>
<dbReference type="SUPFAM" id="SSF48403">
    <property type="entry name" value="Ankyrin repeat"/>
    <property type="match status" value="1"/>
</dbReference>
<keyword evidence="6" id="KW-1185">Reference proteome</keyword>
<gene>
    <name evidence="5" type="ORF">BCR42DRAFT_433754</name>
</gene>
<dbReference type="STRING" id="90262.A0A1X2IUH6"/>